<dbReference type="AlphaFoldDB" id="A0A0C3C6H6"/>
<reference evidence="3" key="2">
    <citation type="submission" date="2015-01" db="EMBL/GenBank/DDBJ databases">
        <title>Evolutionary Origins and Diversification of the Mycorrhizal Mutualists.</title>
        <authorList>
            <consortium name="DOE Joint Genome Institute"/>
            <consortium name="Mycorrhizal Genomics Consortium"/>
            <person name="Kohler A."/>
            <person name="Kuo A."/>
            <person name="Nagy L.G."/>
            <person name="Floudas D."/>
            <person name="Copeland A."/>
            <person name="Barry K.W."/>
            <person name="Cichocki N."/>
            <person name="Veneault-Fourrey C."/>
            <person name="LaButti K."/>
            <person name="Lindquist E.A."/>
            <person name="Lipzen A."/>
            <person name="Lundell T."/>
            <person name="Morin E."/>
            <person name="Murat C."/>
            <person name="Riley R."/>
            <person name="Ohm R."/>
            <person name="Sun H."/>
            <person name="Tunlid A."/>
            <person name="Henrissat B."/>
            <person name="Grigoriev I.V."/>
            <person name="Hibbett D.S."/>
            <person name="Martin F."/>
        </authorList>
    </citation>
    <scope>NUCLEOTIDE SEQUENCE [LARGE SCALE GENOMIC DNA]</scope>
    <source>
        <strain evidence="3">Zn</strain>
    </source>
</reference>
<dbReference type="PANTHER" id="PTHR19303">
    <property type="entry name" value="TRANSPOSON"/>
    <property type="match status" value="1"/>
</dbReference>
<dbReference type="OrthoDB" id="5420958at2759"/>
<evidence type="ECO:0000259" key="1">
    <source>
        <dbReference type="Pfam" id="PF03184"/>
    </source>
</evidence>
<dbReference type="InParanoid" id="A0A0C3C6H6"/>
<dbReference type="InterPro" id="IPR050863">
    <property type="entry name" value="CenT-Element_Derived"/>
</dbReference>
<dbReference type="Proteomes" id="UP000054321">
    <property type="component" value="Unassembled WGS sequence"/>
</dbReference>
<accession>A0A0C3C6H6</accession>
<organism evidence="2 3">
    <name type="scientific">Oidiodendron maius (strain Zn)</name>
    <dbReference type="NCBI Taxonomy" id="913774"/>
    <lineage>
        <taxon>Eukaryota</taxon>
        <taxon>Fungi</taxon>
        <taxon>Dikarya</taxon>
        <taxon>Ascomycota</taxon>
        <taxon>Pezizomycotina</taxon>
        <taxon>Leotiomycetes</taxon>
        <taxon>Leotiomycetes incertae sedis</taxon>
        <taxon>Myxotrichaceae</taxon>
        <taxon>Oidiodendron</taxon>
    </lineage>
</organism>
<dbReference type="PANTHER" id="PTHR19303:SF74">
    <property type="entry name" value="POGO TRANSPOSABLE ELEMENT WITH KRAB DOMAIN"/>
    <property type="match status" value="1"/>
</dbReference>
<sequence>WTKAWIKRQSNYIKGLKSKSLSAKRLASHIVEDIEGYFKAFKKCKDYWGIQDKDIYNFDETGFQIGVSSGEMVLVPKDILAVYTADPENKELITSVETINYGGRKVPPIIIFAGAYHLRRYFKNNLDGDILFARSSSGYSNDKLGLKYLEHFNRYTQSKSIGQYRMLIFDGHGSHLTQEFLDFCWQHHIRPFQLPAHTTHLLQPLDVGVFQSLKHNFKKEVRKQVFMGAKEISRTDFFAFFQRFHDKTFKNPRIHKSAFRKTGLIPLDPQQVLLKLKEYQ</sequence>
<dbReference type="HOGENOM" id="CLU_013929_2_2_1"/>
<dbReference type="STRING" id="913774.A0A0C3C6H6"/>
<protein>
    <recommendedName>
        <fullName evidence="1">DDE-1 domain-containing protein</fullName>
    </recommendedName>
</protein>
<name>A0A0C3C6H6_OIDMZ</name>
<gene>
    <name evidence="2" type="ORF">OIDMADRAFT_75280</name>
</gene>
<keyword evidence="3" id="KW-1185">Reference proteome</keyword>
<feature type="domain" description="DDE-1" evidence="1">
    <location>
        <begin position="93"/>
        <end position="239"/>
    </location>
</feature>
<feature type="non-terminal residue" evidence="2">
    <location>
        <position position="280"/>
    </location>
</feature>
<reference evidence="2 3" key="1">
    <citation type="submission" date="2014-04" db="EMBL/GenBank/DDBJ databases">
        <authorList>
            <consortium name="DOE Joint Genome Institute"/>
            <person name="Kuo A."/>
            <person name="Martino E."/>
            <person name="Perotto S."/>
            <person name="Kohler A."/>
            <person name="Nagy L.G."/>
            <person name="Floudas D."/>
            <person name="Copeland A."/>
            <person name="Barry K.W."/>
            <person name="Cichocki N."/>
            <person name="Veneault-Fourrey C."/>
            <person name="LaButti K."/>
            <person name="Lindquist E.A."/>
            <person name="Lipzen A."/>
            <person name="Lundell T."/>
            <person name="Morin E."/>
            <person name="Murat C."/>
            <person name="Sun H."/>
            <person name="Tunlid A."/>
            <person name="Henrissat B."/>
            <person name="Grigoriev I.V."/>
            <person name="Hibbett D.S."/>
            <person name="Martin F."/>
            <person name="Nordberg H.P."/>
            <person name="Cantor M.N."/>
            <person name="Hua S.X."/>
        </authorList>
    </citation>
    <scope>NUCLEOTIDE SEQUENCE [LARGE SCALE GENOMIC DNA]</scope>
    <source>
        <strain evidence="2 3">Zn</strain>
    </source>
</reference>
<dbReference type="EMBL" id="KN832890">
    <property type="protein sequence ID" value="KIM94488.1"/>
    <property type="molecule type" value="Genomic_DNA"/>
</dbReference>
<dbReference type="Pfam" id="PF03184">
    <property type="entry name" value="DDE_1"/>
    <property type="match status" value="1"/>
</dbReference>
<dbReference type="GO" id="GO:0003677">
    <property type="term" value="F:DNA binding"/>
    <property type="evidence" value="ECO:0007669"/>
    <property type="project" value="TreeGrafter"/>
</dbReference>
<dbReference type="GO" id="GO:0005634">
    <property type="term" value="C:nucleus"/>
    <property type="evidence" value="ECO:0007669"/>
    <property type="project" value="TreeGrafter"/>
</dbReference>
<dbReference type="InterPro" id="IPR004875">
    <property type="entry name" value="DDE_SF_endonuclease_dom"/>
</dbReference>
<evidence type="ECO:0000313" key="2">
    <source>
        <dbReference type="EMBL" id="KIM94488.1"/>
    </source>
</evidence>
<proteinExistence type="predicted"/>
<feature type="non-terminal residue" evidence="2">
    <location>
        <position position="1"/>
    </location>
</feature>
<evidence type="ECO:0000313" key="3">
    <source>
        <dbReference type="Proteomes" id="UP000054321"/>
    </source>
</evidence>